<proteinExistence type="predicted"/>
<name>A0A6C0J275_9ZZZZ</name>
<reference evidence="1" key="1">
    <citation type="journal article" date="2020" name="Nature">
        <title>Giant virus diversity and host interactions through global metagenomics.</title>
        <authorList>
            <person name="Schulz F."/>
            <person name="Roux S."/>
            <person name="Paez-Espino D."/>
            <person name="Jungbluth S."/>
            <person name="Walsh D.A."/>
            <person name="Denef V.J."/>
            <person name="McMahon K.D."/>
            <person name="Konstantinidis K.T."/>
            <person name="Eloe-Fadrosh E.A."/>
            <person name="Kyrpides N.C."/>
            <person name="Woyke T."/>
        </authorList>
    </citation>
    <scope>NUCLEOTIDE SEQUENCE</scope>
    <source>
        <strain evidence="1">GVMAG-M-3300025727-45</strain>
    </source>
</reference>
<dbReference type="EMBL" id="MN740314">
    <property type="protein sequence ID" value="QHT99758.1"/>
    <property type="molecule type" value="Genomic_DNA"/>
</dbReference>
<protein>
    <submittedName>
        <fullName evidence="1">Uncharacterized protein</fullName>
    </submittedName>
</protein>
<dbReference type="AlphaFoldDB" id="A0A6C0J275"/>
<sequence length="220" mass="26100">MLTIKDRKIIKEELIYMVITTFPHPEHYLLNYIWFILVNLVASGSICKEDAIYSVNNIVLMSYYEEMFKNKHNELHFTVRLVEILKKAKELGYWDKDYKTFYEELEQLINLYLYEETEGISETNRTGFTSLTSLTSLSSFTSLTSLTSFTLFISKKQKEIIETLRYGLEHAEQFNLTMYECLYIYLNILDAEHTIQTTFPKKILEYFTIFKSYMTQVSTS</sequence>
<evidence type="ECO:0000313" key="1">
    <source>
        <dbReference type="EMBL" id="QHT99758.1"/>
    </source>
</evidence>
<organism evidence="1">
    <name type="scientific">viral metagenome</name>
    <dbReference type="NCBI Taxonomy" id="1070528"/>
    <lineage>
        <taxon>unclassified sequences</taxon>
        <taxon>metagenomes</taxon>
        <taxon>organismal metagenomes</taxon>
    </lineage>
</organism>
<accession>A0A6C0J275</accession>